<proteinExistence type="predicted"/>
<dbReference type="eggNOG" id="KOG3378">
    <property type="taxonomic scope" value="Eukaryota"/>
</dbReference>
<gene>
    <name evidence="3" type="ORF">CELE_Y57G11B.3</name>
    <name evidence="3 5" type="ORF">Y57G11B.3</name>
</gene>
<dbReference type="GeneID" id="190367"/>
<feature type="signal peptide" evidence="1">
    <location>
        <begin position="1"/>
        <end position="20"/>
    </location>
</feature>
<dbReference type="WormBase" id="Y57G11B.3">
    <property type="protein sequence ID" value="CE42648"/>
    <property type="gene ID" value="WBGene00013296"/>
</dbReference>
<dbReference type="KEGG" id="cel:CELE_Y57G11B.3"/>
<keyword evidence="1" id="KW-0732">Signal</keyword>
<dbReference type="EMBL" id="BX284604">
    <property type="protein sequence ID" value="CAB16501.3"/>
    <property type="molecule type" value="Genomic_DNA"/>
</dbReference>
<reference evidence="3 4" key="1">
    <citation type="journal article" date="1998" name="Science">
        <title>Genome sequence of the nematode C. elegans: a platform for investigating biology.</title>
        <authorList>
            <consortium name="The C. elegans sequencing consortium"/>
            <person name="Sulson J.E."/>
            <person name="Waterston R."/>
        </authorList>
    </citation>
    <scope>NUCLEOTIDE SEQUENCE [LARGE SCALE GENOMIC DNA]</scope>
    <source>
        <strain evidence="3 4">Bristol N2</strain>
    </source>
</reference>
<accession>O18226</accession>
<dbReference type="InParanoid" id="O18226"/>
<evidence type="ECO:0000313" key="3">
    <source>
        <dbReference type="EMBL" id="CAB16501.3"/>
    </source>
</evidence>
<sequence length="200" mass="23092">MFNCSISLIILFAVLSTVAGDRGICAQEKLDLESCAQPHKEYIHSLSDVTGREIHNPKFMKKFVEFTKTASSCIGSNVTCDASRHYRFFLDSLTNMGNILYQESNLDCLKNIAPTFRFCYRQARMTYNTLVDVSRIVRKMTKFTDCLRKELVARNVCTRDSVKNINVAVKIIRNLVRQYEKWTNGEMVPMVFNIEKFKDD</sequence>
<feature type="chain" id="PRO_5004157509" evidence="1">
    <location>
        <begin position="21"/>
        <end position="200"/>
    </location>
</feature>
<dbReference type="STRING" id="6239.Y57G11B.3.1"/>
<dbReference type="Pfam" id="PF13013">
    <property type="entry name" value="F-box-like_2"/>
    <property type="match status" value="1"/>
</dbReference>
<dbReference type="FunCoup" id="O18226">
    <property type="interactions" value="348"/>
</dbReference>
<evidence type="ECO:0000256" key="1">
    <source>
        <dbReference type="SAM" id="SignalP"/>
    </source>
</evidence>
<keyword evidence="4" id="KW-1185">Reference proteome</keyword>
<name>O18226_CAEEL</name>
<dbReference type="UCSC" id="Y57G11B.3">
    <property type="organism name" value="c. elegans"/>
</dbReference>
<organism evidence="3 4">
    <name type="scientific">Caenorhabditis elegans</name>
    <dbReference type="NCBI Taxonomy" id="6239"/>
    <lineage>
        <taxon>Eukaryota</taxon>
        <taxon>Metazoa</taxon>
        <taxon>Ecdysozoa</taxon>
        <taxon>Nematoda</taxon>
        <taxon>Chromadorea</taxon>
        <taxon>Rhabditida</taxon>
        <taxon>Rhabditina</taxon>
        <taxon>Rhabditomorpha</taxon>
        <taxon>Rhabditoidea</taxon>
        <taxon>Rhabditidae</taxon>
        <taxon>Peloderinae</taxon>
        <taxon>Caenorhabditis</taxon>
    </lineage>
</organism>
<dbReference type="PaxDb" id="6239-Y57G11B.3"/>
<evidence type="ECO:0000313" key="5">
    <source>
        <dbReference type="WormBase" id="Y57G11B.3"/>
    </source>
</evidence>
<dbReference type="AlphaFoldDB" id="O18226"/>
<dbReference type="HOGENOM" id="CLU_1327474_0_0_1"/>
<evidence type="ECO:0000259" key="2">
    <source>
        <dbReference type="Pfam" id="PF13013"/>
    </source>
</evidence>
<dbReference type="InterPro" id="IPR001810">
    <property type="entry name" value="F-box_dom"/>
</dbReference>
<feature type="domain" description="F-box" evidence="2">
    <location>
        <begin position="69"/>
        <end position="169"/>
    </location>
</feature>
<evidence type="ECO:0000313" key="4">
    <source>
        <dbReference type="Proteomes" id="UP000001940"/>
    </source>
</evidence>
<dbReference type="AGR" id="WB:WBGene00013296"/>
<dbReference type="OMA" id="NIAPTFR"/>
<dbReference type="RefSeq" id="NP_502768.3">
    <property type="nucleotide sequence ID" value="NM_070367.3"/>
</dbReference>
<dbReference type="Bgee" id="WBGene00013296">
    <property type="expression patterns" value="Expressed in adult organism and 1 other cell type or tissue"/>
</dbReference>
<protein>
    <submittedName>
        <fullName evidence="3">F-box domain-containing protein</fullName>
    </submittedName>
</protein>
<dbReference type="OrthoDB" id="5868714at2759"/>
<dbReference type="Proteomes" id="UP000001940">
    <property type="component" value="Chromosome IV"/>
</dbReference>
<dbReference type="CTD" id="190367"/>